<gene>
    <name evidence="1" type="ORF">B296_00058667</name>
</gene>
<evidence type="ECO:0000313" key="2">
    <source>
        <dbReference type="Proteomes" id="UP000287651"/>
    </source>
</evidence>
<comment type="caution">
    <text evidence="1">The sequence shown here is derived from an EMBL/GenBank/DDBJ whole genome shotgun (WGS) entry which is preliminary data.</text>
</comment>
<dbReference type="EMBL" id="AMZH03032467">
    <property type="protein sequence ID" value="RRT32354.1"/>
    <property type="molecule type" value="Genomic_DNA"/>
</dbReference>
<reference evidence="1 2" key="1">
    <citation type="journal article" date="2014" name="Agronomy (Basel)">
        <title>A Draft Genome Sequence for Ensete ventricosum, the Drought-Tolerant Tree Against Hunger.</title>
        <authorList>
            <person name="Harrison J."/>
            <person name="Moore K.A."/>
            <person name="Paszkiewicz K."/>
            <person name="Jones T."/>
            <person name="Grant M."/>
            <person name="Ambacheew D."/>
            <person name="Muzemil S."/>
            <person name="Studholme D.J."/>
        </authorList>
    </citation>
    <scope>NUCLEOTIDE SEQUENCE [LARGE SCALE GENOMIC DNA]</scope>
</reference>
<dbReference type="AlphaFoldDB" id="A0A426WYF8"/>
<dbReference type="Proteomes" id="UP000287651">
    <property type="component" value="Unassembled WGS sequence"/>
</dbReference>
<protein>
    <submittedName>
        <fullName evidence="1">Uncharacterized protein</fullName>
    </submittedName>
</protein>
<proteinExistence type="predicted"/>
<accession>A0A426WYF8</accession>
<name>A0A426WYF8_ENSVE</name>
<sequence length="201" mass="21583">MISNTAASLPAPHTRGPALPAASPTLTAISLVTFPLIMFPGCSPSRHGDFQFHFHIRVATNLAAALDPFPPLGLSRQQRLILNHWLLCPRPSWRSPNFCSSPQGQISALHRPTLLLRPSPPDAAPKSAASQPRFALPGGLPHTPDFLCFVDLLGGIVNGGGTCCSLYWLPSPASSSHRSDLLDRICLPTHSGSRSRRHAAR</sequence>
<organism evidence="1 2">
    <name type="scientific">Ensete ventricosum</name>
    <name type="common">Abyssinian banana</name>
    <name type="synonym">Musa ensete</name>
    <dbReference type="NCBI Taxonomy" id="4639"/>
    <lineage>
        <taxon>Eukaryota</taxon>
        <taxon>Viridiplantae</taxon>
        <taxon>Streptophyta</taxon>
        <taxon>Embryophyta</taxon>
        <taxon>Tracheophyta</taxon>
        <taxon>Spermatophyta</taxon>
        <taxon>Magnoliopsida</taxon>
        <taxon>Liliopsida</taxon>
        <taxon>Zingiberales</taxon>
        <taxon>Musaceae</taxon>
        <taxon>Ensete</taxon>
    </lineage>
</organism>
<evidence type="ECO:0000313" key="1">
    <source>
        <dbReference type="EMBL" id="RRT32354.1"/>
    </source>
</evidence>